<keyword evidence="5" id="KW-1185">Reference proteome</keyword>
<evidence type="ECO:0000313" key="4">
    <source>
        <dbReference type="Proteomes" id="UP001145799"/>
    </source>
</evidence>
<evidence type="ECO:0000313" key="2">
    <source>
        <dbReference type="EMBL" id="MDA1386574.1"/>
    </source>
</evidence>
<reference evidence="3 5" key="2">
    <citation type="submission" date="2023-07" db="EMBL/GenBank/DDBJ databases">
        <title>Sequencing the genomes of 1000 actinobacteria strains.</title>
        <authorList>
            <person name="Klenk H.-P."/>
        </authorList>
    </citation>
    <scope>NUCLEOTIDE SEQUENCE [LARGE SCALE GENOMIC DNA]</scope>
    <source>
        <strain evidence="3 5">DSM 44724</strain>
    </source>
</reference>
<feature type="transmembrane region" description="Helical" evidence="1">
    <location>
        <begin position="163"/>
        <end position="183"/>
    </location>
</feature>
<reference evidence="2" key="1">
    <citation type="submission" date="2022-12" db="EMBL/GenBank/DDBJ databases">
        <title>Gycomyces niveus sp.nov., a novel actinomycete isolated from soil in Shouguang.</title>
        <authorList>
            <person name="Yang X."/>
        </authorList>
    </citation>
    <scope>NUCLEOTIDE SEQUENCE</scope>
    <source>
        <strain evidence="2">DSM 44724</strain>
    </source>
</reference>
<feature type="transmembrane region" description="Helical" evidence="1">
    <location>
        <begin position="87"/>
        <end position="109"/>
    </location>
</feature>
<evidence type="ECO:0000256" key="1">
    <source>
        <dbReference type="SAM" id="Phobius"/>
    </source>
</evidence>
<feature type="transmembrane region" description="Helical" evidence="1">
    <location>
        <begin position="52"/>
        <end position="75"/>
    </location>
</feature>
<feature type="transmembrane region" description="Helical" evidence="1">
    <location>
        <begin position="20"/>
        <end position="46"/>
    </location>
</feature>
<keyword evidence="1" id="KW-0812">Transmembrane</keyword>
<dbReference type="Proteomes" id="UP001145799">
    <property type="component" value="Unassembled WGS sequence"/>
</dbReference>
<protein>
    <submittedName>
        <fullName evidence="2">ECF transporter S component</fullName>
    </submittedName>
    <submittedName>
        <fullName evidence="3">Energy-coupling factor transport system substrate-specific component</fullName>
    </submittedName>
</protein>
<dbReference type="InterPro" id="IPR017195">
    <property type="entry name" value="ABC_thiamin-permease_prd"/>
</dbReference>
<feature type="transmembrane region" description="Helical" evidence="1">
    <location>
        <begin position="129"/>
        <end position="151"/>
    </location>
</feature>
<comment type="caution">
    <text evidence="2">The sequence shown here is derived from an EMBL/GenBank/DDBJ whole genome shotgun (WGS) entry which is preliminary data.</text>
</comment>
<evidence type="ECO:0000313" key="5">
    <source>
        <dbReference type="Proteomes" id="UP001183604"/>
    </source>
</evidence>
<name>A0A9X3PJK2_9ACTN</name>
<sequence length="204" mass="21645">MPDSPALNRASLNPSRWRTVDILTCAVLAVAFSVVFWAWNFVWAALSPALSFYPPLAAVVYGLWLIPAVLAPLIVRKAGAGIFTEGLAALMSLLLGSPYGMTVIYQGLLQGLGGELPFAAGRYRRFGNATALAAGALAGVAGTLWDVFYWYPDADLWAFKVPYVAIAAASSAIVAGLGSKGLVKAMLPTGVLDRFPAGRERQRI</sequence>
<dbReference type="Pfam" id="PF09819">
    <property type="entry name" value="ABC_cobalt"/>
    <property type="match status" value="1"/>
</dbReference>
<keyword evidence="1" id="KW-0472">Membrane</keyword>
<evidence type="ECO:0000313" key="3">
    <source>
        <dbReference type="EMBL" id="MDR7340640.1"/>
    </source>
</evidence>
<organism evidence="2 4">
    <name type="scientific">Glycomyces lechevalierae</name>
    <dbReference type="NCBI Taxonomy" id="256034"/>
    <lineage>
        <taxon>Bacteria</taxon>
        <taxon>Bacillati</taxon>
        <taxon>Actinomycetota</taxon>
        <taxon>Actinomycetes</taxon>
        <taxon>Glycomycetales</taxon>
        <taxon>Glycomycetaceae</taxon>
        <taxon>Glycomyces</taxon>
    </lineage>
</organism>
<accession>A0A9X3PJK2</accession>
<dbReference type="PIRSF" id="PIRSF037394">
    <property type="entry name" value="ABC_thiamine-permease_YkoE_prd"/>
    <property type="match status" value="1"/>
</dbReference>
<dbReference type="EMBL" id="JAVDYD010000001">
    <property type="protein sequence ID" value="MDR7340640.1"/>
    <property type="molecule type" value="Genomic_DNA"/>
</dbReference>
<proteinExistence type="predicted"/>
<dbReference type="RefSeq" id="WP_270123047.1">
    <property type="nucleotide sequence ID" value="NZ_BAAAOM010000001.1"/>
</dbReference>
<dbReference type="EMBL" id="JAPZVQ010000010">
    <property type="protein sequence ID" value="MDA1386574.1"/>
    <property type="molecule type" value="Genomic_DNA"/>
</dbReference>
<dbReference type="Proteomes" id="UP001183604">
    <property type="component" value="Unassembled WGS sequence"/>
</dbReference>
<gene>
    <name evidence="3" type="ORF">J2S69_004359</name>
    <name evidence="2" type="ORF">O2L01_16365</name>
</gene>
<keyword evidence="1" id="KW-1133">Transmembrane helix</keyword>
<dbReference type="AlphaFoldDB" id="A0A9X3PJK2"/>